<keyword evidence="14 21" id="KW-0472">Membrane</keyword>
<dbReference type="OrthoDB" id="543442at2759"/>
<dbReference type="PANTHER" id="PTHR47976">
    <property type="entry name" value="G-TYPE LECTIN S-RECEPTOR-LIKE SERINE/THREONINE-PROTEIN KINASE SD2-5"/>
    <property type="match status" value="1"/>
</dbReference>
<keyword evidence="5" id="KW-0597">Phosphoprotein</keyword>
<evidence type="ECO:0000256" key="14">
    <source>
        <dbReference type="ARBA" id="ARBA00023136"/>
    </source>
</evidence>
<feature type="domain" description="Protein kinase" evidence="23">
    <location>
        <begin position="334"/>
        <end position="597"/>
    </location>
</feature>
<dbReference type="SMART" id="SM00220">
    <property type="entry name" value="S_TKc"/>
    <property type="match status" value="1"/>
</dbReference>
<keyword evidence="17" id="KW-0325">Glycoprotein</keyword>
<keyword evidence="10 20" id="KW-0547">Nucleotide-binding</keyword>
<dbReference type="Pfam" id="PF00069">
    <property type="entry name" value="Pkinase"/>
    <property type="match status" value="1"/>
</dbReference>
<evidence type="ECO:0000256" key="15">
    <source>
        <dbReference type="ARBA" id="ARBA00023157"/>
    </source>
</evidence>
<evidence type="ECO:0000256" key="7">
    <source>
        <dbReference type="ARBA" id="ARBA00022692"/>
    </source>
</evidence>
<dbReference type="GO" id="GO:0030246">
    <property type="term" value="F:carbohydrate binding"/>
    <property type="evidence" value="ECO:0007669"/>
    <property type="project" value="UniProtKB-KW"/>
</dbReference>
<keyword evidence="26" id="KW-1185">Reference proteome</keyword>
<dbReference type="InterPro" id="IPR011009">
    <property type="entry name" value="Kinase-like_dom_sf"/>
</dbReference>
<dbReference type="Pfam" id="PF01453">
    <property type="entry name" value="B_lectin"/>
    <property type="match status" value="1"/>
</dbReference>
<dbReference type="Gene3D" id="3.30.200.20">
    <property type="entry name" value="Phosphorylase Kinase, domain 1"/>
    <property type="match status" value="1"/>
</dbReference>
<dbReference type="SUPFAM" id="SSF51110">
    <property type="entry name" value="alpha-D-mannose-specific plant lectins"/>
    <property type="match status" value="1"/>
</dbReference>
<dbReference type="PROSITE" id="PS00108">
    <property type="entry name" value="PROTEIN_KINASE_ST"/>
    <property type="match status" value="1"/>
</dbReference>
<keyword evidence="15" id="KW-1015">Disulfide bond</keyword>
<evidence type="ECO:0000313" key="26">
    <source>
        <dbReference type="Proteomes" id="UP000541444"/>
    </source>
</evidence>
<keyword evidence="11" id="KW-0418">Kinase</keyword>
<dbReference type="InterPro" id="IPR036426">
    <property type="entry name" value="Bulb-type_lectin_dom_sf"/>
</dbReference>
<sequence length="607" mass="68596">MFIFLPFIVLCCPNLLALVVASPFNETFFTPVDVPYSWTNNDKYFPHQTIHFVDGSVARLILLKAWTESVPLVQFLGFGFGFFCRHPTTNSWYLSTIILEVSERTIVGTPQLVSSANRDYPVKENTTLKLSNNGNMFLVDIDGSLVWSTKALGMSIAGMRINRDGNVVLLDQENNTVWQSFHHPRDTLLDFFYFDLEAAFLGLDAEGCIQVCVLNLSCRAAFFKYLHNGTSNGYCYMPSNILSIIESPMLYKGHDTISYIRVPNLSSLQTSPFISAKLTIGKSTTFVIVVLLMLVTCSIIWRKKKHFLSKKIFSKHVSEMPLNFSYRDLCAATKKFSEKLGGGGFGVVFKGVLRDGTVIASHKEEIVKMIKIGIWCLNGDHTKRPLCLPWLRKFLKKLGEGGFGAVFKGALRDGTSIAVKPRRKIILDISKGLQYLHEDCRRRIAHLDVKPQNILIDNSFNAKLSYFGLSKLIDRDDSQVVTGIRGTLGYLAPEWQHPYITVKADIYSYGVVLLEVVSGRKNLDHSRPDSAVHLLNLLQRKVEQDRLLDIVDYEIEDLERHEEEIVKMIKLELWCLNGDPTKRPPMSTVVKVLDGVIELETDASHIK</sequence>
<feature type="transmembrane region" description="Helical" evidence="21">
    <location>
        <begin position="283"/>
        <end position="301"/>
    </location>
</feature>
<keyword evidence="12 20" id="KW-0067">ATP-binding</keyword>
<evidence type="ECO:0000256" key="13">
    <source>
        <dbReference type="ARBA" id="ARBA00022989"/>
    </source>
</evidence>
<dbReference type="Gene3D" id="1.10.510.10">
    <property type="entry name" value="Transferase(Phosphotransferase) domain 1"/>
    <property type="match status" value="1"/>
</dbReference>
<feature type="binding site" evidence="20">
    <location>
        <position position="420"/>
    </location>
    <ligand>
        <name>ATP</name>
        <dbReference type="ChEBI" id="CHEBI:30616"/>
    </ligand>
</feature>
<feature type="signal peptide" evidence="22">
    <location>
        <begin position="1"/>
        <end position="21"/>
    </location>
</feature>
<evidence type="ECO:0000256" key="3">
    <source>
        <dbReference type="ARBA" id="ARBA00022527"/>
    </source>
</evidence>
<evidence type="ECO:0000256" key="17">
    <source>
        <dbReference type="ARBA" id="ARBA00023180"/>
    </source>
</evidence>
<dbReference type="SMART" id="SM00108">
    <property type="entry name" value="B_lectin"/>
    <property type="match status" value="1"/>
</dbReference>
<evidence type="ECO:0000256" key="16">
    <source>
        <dbReference type="ARBA" id="ARBA00023170"/>
    </source>
</evidence>
<evidence type="ECO:0000256" key="9">
    <source>
        <dbReference type="ARBA" id="ARBA00022734"/>
    </source>
</evidence>
<evidence type="ECO:0000313" key="25">
    <source>
        <dbReference type="EMBL" id="KAF6173337.1"/>
    </source>
</evidence>
<keyword evidence="16" id="KW-0675">Receptor</keyword>
<proteinExistence type="predicted"/>
<evidence type="ECO:0000256" key="12">
    <source>
        <dbReference type="ARBA" id="ARBA00022840"/>
    </source>
</evidence>
<evidence type="ECO:0000256" key="10">
    <source>
        <dbReference type="ARBA" id="ARBA00022741"/>
    </source>
</evidence>
<dbReference type="InterPro" id="IPR051343">
    <property type="entry name" value="G-type_lectin_kinases/EP1-like"/>
</dbReference>
<evidence type="ECO:0000256" key="11">
    <source>
        <dbReference type="ARBA" id="ARBA00022777"/>
    </source>
</evidence>
<evidence type="ECO:0000259" key="23">
    <source>
        <dbReference type="PROSITE" id="PS50011"/>
    </source>
</evidence>
<keyword evidence="9" id="KW-0430">Lectin</keyword>
<feature type="domain" description="Bulb-type lectin" evidence="24">
    <location>
        <begin position="57"/>
        <end position="182"/>
    </location>
</feature>
<dbReference type="AlphaFoldDB" id="A0A7J7P1J6"/>
<dbReference type="InterPro" id="IPR001480">
    <property type="entry name" value="Bulb-type_lectin_dom"/>
</dbReference>
<keyword evidence="6" id="KW-0808">Transferase</keyword>
<dbReference type="Gene3D" id="2.90.10.10">
    <property type="entry name" value="Bulb-type lectin domain"/>
    <property type="match status" value="1"/>
</dbReference>
<keyword evidence="13 21" id="KW-1133">Transmembrane helix</keyword>
<dbReference type="PANTHER" id="PTHR47976:SF66">
    <property type="entry name" value="G-TYPE LECTIN S-RECEPTOR-LIKE SERINE_THREONINE-PROTEIN KINASE SD2-5"/>
    <property type="match status" value="1"/>
</dbReference>
<evidence type="ECO:0000256" key="19">
    <source>
        <dbReference type="ARBA" id="ARBA00048679"/>
    </source>
</evidence>
<evidence type="ECO:0000256" key="2">
    <source>
        <dbReference type="ARBA" id="ARBA00012513"/>
    </source>
</evidence>
<dbReference type="PROSITE" id="PS50927">
    <property type="entry name" value="BULB_LECTIN"/>
    <property type="match status" value="1"/>
</dbReference>
<dbReference type="GO" id="GO:0016020">
    <property type="term" value="C:membrane"/>
    <property type="evidence" value="ECO:0007669"/>
    <property type="project" value="UniProtKB-SubCell"/>
</dbReference>
<dbReference type="SUPFAM" id="SSF56112">
    <property type="entry name" value="Protein kinase-like (PK-like)"/>
    <property type="match status" value="1"/>
</dbReference>
<comment type="caution">
    <text evidence="25">The sequence shown here is derived from an EMBL/GenBank/DDBJ whole genome shotgun (WGS) entry which is preliminary data.</text>
</comment>
<reference evidence="25 26" key="1">
    <citation type="journal article" date="2020" name="IScience">
        <title>Genome Sequencing of the Endangered Kingdonia uniflora (Circaeasteraceae, Ranunculales) Reveals Potential Mechanisms of Evolutionary Specialization.</title>
        <authorList>
            <person name="Sun Y."/>
            <person name="Deng T."/>
            <person name="Zhang A."/>
            <person name="Moore M.J."/>
            <person name="Landis J.B."/>
            <person name="Lin N."/>
            <person name="Zhang H."/>
            <person name="Zhang X."/>
            <person name="Huang J."/>
            <person name="Zhang X."/>
            <person name="Sun H."/>
            <person name="Wang H."/>
        </authorList>
    </citation>
    <scope>NUCLEOTIDE SEQUENCE [LARGE SCALE GENOMIC DNA]</scope>
    <source>
        <strain evidence="25">TB1705</strain>
        <tissue evidence="25">Leaf</tissue>
    </source>
</reference>
<evidence type="ECO:0000256" key="20">
    <source>
        <dbReference type="PROSITE-ProRule" id="PRU10141"/>
    </source>
</evidence>
<evidence type="ECO:0000256" key="1">
    <source>
        <dbReference type="ARBA" id="ARBA00004479"/>
    </source>
</evidence>
<evidence type="ECO:0000256" key="18">
    <source>
        <dbReference type="ARBA" id="ARBA00047899"/>
    </source>
</evidence>
<evidence type="ECO:0000256" key="21">
    <source>
        <dbReference type="SAM" id="Phobius"/>
    </source>
</evidence>
<keyword evidence="7 21" id="KW-0812">Transmembrane</keyword>
<dbReference type="InterPro" id="IPR017441">
    <property type="entry name" value="Protein_kinase_ATP_BS"/>
</dbReference>
<dbReference type="GO" id="GO:0004674">
    <property type="term" value="F:protein serine/threonine kinase activity"/>
    <property type="evidence" value="ECO:0007669"/>
    <property type="project" value="UniProtKB-KW"/>
</dbReference>
<feature type="chain" id="PRO_5029843521" description="non-specific serine/threonine protein kinase" evidence="22">
    <location>
        <begin position="22"/>
        <end position="607"/>
    </location>
</feature>
<evidence type="ECO:0000256" key="6">
    <source>
        <dbReference type="ARBA" id="ARBA00022679"/>
    </source>
</evidence>
<dbReference type="PROSITE" id="PS00107">
    <property type="entry name" value="PROTEIN_KINASE_ATP"/>
    <property type="match status" value="1"/>
</dbReference>
<comment type="subcellular location">
    <subcellularLocation>
        <location evidence="1">Membrane</location>
        <topology evidence="1">Single-pass type I membrane protein</topology>
    </subcellularLocation>
</comment>
<dbReference type="Proteomes" id="UP000541444">
    <property type="component" value="Unassembled WGS sequence"/>
</dbReference>
<evidence type="ECO:0000256" key="5">
    <source>
        <dbReference type="ARBA" id="ARBA00022553"/>
    </source>
</evidence>
<organism evidence="25 26">
    <name type="scientific">Kingdonia uniflora</name>
    <dbReference type="NCBI Taxonomy" id="39325"/>
    <lineage>
        <taxon>Eukaryota</taxon>
        <taxon>Viridiplantae</taxon>
        <taxon>Streptophyta</taxon>
        <taxon>Embryophyta</taxon>
        <taxon>Tracheophyta</taxon>
        <taxon>Spermatophyta</taxon>
        <taxon>Magnoliopsida</taxon>
        <taxon>Ranunculales</taxon>
        <taxon>Circaeasteraceae</taxon>
        <taxon>Kingdonia</taxon>
    </lineage>
</organism>
<dbReference type="InterPro" id="IPR000719">
    <property type="entry name" value="Prot_kinase_dom"/>
</dbReference>
<evidence type="ECO:0000256" key="8">
    <source>
        <dbReference type="ARBA" id="ARBA00022729"/>
    </source>
</evidence>
<dbReference type="PROSITE" id="PS50011">
    <property type="entry name" value="PROTEIN_KINASE_DOM"/>
    <property type="match status" value="1"/>
</dbReference>
<comment type="catalytic activity">
    <reaction evidence="19">
        <text>L-seryl-[protein] + ATP = O-phospho-L-seryl-[protein] + ADP + H(+)</text>
        <dbReference type="Rhea" id="RHEA:17989"/>
        <dbReference type="Rhea" id="RHEA-COMP:9863"/>
        <dbReference type="Rhea" id="RHEA-COMP:11604"/>
        <dbReference type="ChEBI" id="CHEBI:15378"/>
        <dbReference type="ChEBI" id="CHEBI:29999"/>
        <dbReference type="ChEBI" id="CHEBI:30616"/>
        <dbReference type="ChEBI" id="CHEBI:83421"/>
        <dbReference type="ChEBI" id="CHEBI:456216"/>
        <dbReference type="EC" id="2.7.11.1"/>
    </reaction>
</comment>
<comment type="catalytic activity">
    <reaction evidence="18">
        <text>L-threonyl-[protein] + ATP = O-phospho-L-threonyl-[protein] + ADP + H(+)</text>
        <dbReference type="Rhea" id="RHEA:46608"/>
        <dbReference type="Rhea" id="RHEA-COMP:11060"/>
        <dbReference type="Rhea" id="RHEA-COMP:11605"/>
        <dbReference type="ChEBI" id="CHEBI:15378"/>
        <dbReference type="ChEBI" id="CHEBI:30013"/>
        <dbReference type="ChEBI" id="CHEBI:30616"/>
        <dbReference type="ChEBI" id="CHEBI:61977"/>
        <dbReference type="ChEBI" id="CHEBI:456216"/>
        <dbReference type="EC" id="2.7.11.1"/>
    </reaction>
</comment>
<keyword evidence="3" id="KW-0723">Serine/threonine-protein kinase</keyword>
<dbReference type="InterPro" id="IPR008271">
    <property type="entry name" value="Ser/Thr_kinase_AS"/>
</dbReference>
<evidence type="ECO:0000256" key="22">
    <source>
        <dbReference type="SAM" id="SignalP"/>
    </source>
</evidence>
<accession>A0A7J7P1J6</accession>
<gene>
    <name evidence="25" type="ORF">GIB67_027032</name>
</gene>
<keyword evidence="4" id="KW-0245">EGF-like domain</keyword>
<dbReference type="FunFam" id="1.10.510.10:FF:000248">
    <property type="entry name" value="S-receptor-like kinase 5"/>
    <property type="match status" value="1"/>
</dbReference>
<keyword evidence="8 22" id="KW-0732">Signal</keyword>
<evidence type="ECO:0000259" key="24">
    <source>
        <dbReference type="PROSITE" id="PS50927"/>
    </source>
</evidence>
<dbReference type="EMBL" id="JACGCM010000347">
    <property type="protein sequence ID" value="KAF6173337.1"/>
    <property type="molecule type" value="Genomic_DNA"/>
</dbReference>
<dbReference type="EC" id="2.7.11.1" evidence="2"/>
<dbReference type="GO" id="GO:0005524">
    <property type="term" value="F:ATP binding"/>
    <property type="evidence" value="ECO:0007669"/>
    <property type="project" value="UniProtKB-UniRule"/>
</dbReference>
<name>A0A7J7P1J6_9MAGN</name>
<protein>
    <recommendedName>
        <fullName evidence="2">non-specific serine/threonine protein kinase</fullName>
        <ecNumber evidence="2">2.7.11.1</ecNumber>
    </recommendedName>
</protein>
<evidence type="ECO:0000256" key="4">
    <source>
        <dbReference type="ARBA" id="ARBA00022536"/>
    </source>
</evidence>